<dbReference type="AlphaFoldDB" id="A0A3M8V5P6"/>
<sequence length="59" mass="6278">MTSRSGAPCAGCTVFDFDPNHNPNHYDGISMGPAWLCTGCKWGIYSASRSPKPGTRTAT</sequence>
<dbReference type="RefSeq" id="WP_123105451.1">
    <property type="nucleotide sequence ID" value="NZ_RIBZ01000520.1"/>
</dbReference>
<reference evidence="1 2" key="1">
    <citation type="submission" date="2018-11" db="EMBL/GenBank/DDBJ databases">
        <title>The Potential of Streptomyces as Biocontrol Agents against the Tomato grey mould, Botrytis cinerea (Gray mold) Frontiers in Microbiology.</title>
        <authorList>
            <person name="Li D."/>
        </authorList>
    </citation>
    <scope>NUCLEOTIDE SEQUENCE [LARGE SCALE GENOMIC DNA]</scope>
    <source>
        <strain evidence="1 2">NEAU-LD23</strain>
    </source>
</reference>
<dbReference type="Proteomes" id="UP000275401">
    <property type="component" value="Unassembled WGS sequence"/>
</dbReference>
<proteinExistence type="predicted"/>
<evidence type="ECO:0000313" key="2">
    <source>
        <dbReference type="Proteomes" id="UP000275401"/>
    </source>
</evidence>
<organism evidence="1 2">
    <name type="scientific">Streptomyces botrytidirepellens</name>
    <dbReference type="NCBI Taxonomy" id="2486417"/>
    <lineage>
        <taxon>Bacteria</taxon>
        <taxon>Bacillati</taxon>
        <taxon>Actinomycetota</taxon>
        <taxon>Actinomycetes</taxon>
        <taxon>Kitasatosporales</taxon>
        <taxon>Streptomycetaceae</taxon>
        <taxon>Streptomyces</taxon>
    </lineage>
</organism>
<evidence type="ECO:0000313" key="1">
    <source>
        <dbReference type="EMBL" id="RNG12429.1"/>
    </source>
</evidence>
<keyword evidence="2" id="KW-1185">Reference proteome</keyword>
<accession>A0A3M8V5P6</accession>
<comment type="caution">
    <text evidence="1">The sequence shown here is derived from an EMBL/GenBank/DDBJ whole genome shotgun (WGS) entry which is preliminary data.</text>
</comment>
<name>A0A3M8V5P6_9ACTN</name>
<gene>
    <name evidence="1" type="ORF">EEJ42_32235</name>
</gene>
<protein>
    <submittedName>
        <fullName evidence="1">Uncharacterized protein</fullName>
    </submittedName>
</protein>
<dbReference type="EMBL" id="RIBZ01000520">
    <property type="protein sequence ID" value="RNG12429.1"/>
    <property type="molecule type" value="Genomic_DNA"/>
</dbReference>